<evidence type="ECO:0000313" key="5">
    <source>
        <dbReference type="EMBL" id="RFN60357.1"/>
    </source>
</evidence>
<dbReference type="AlphaFoldDB" id="A0A3E1QE19"/>
<keyword evidence="2 3" id="KW-0040">ANK repeat</keyword>
<keyword evidence="1" id="KW-0677">Repeat</keyword>
<reference evidence="5 6" key="1">
    <citation type="journal article" date="2007" name="Int. J. Syst. Evol. Microbiol.">
        <title>Marixanthomonas ophiurae gen. nov., sp. nov., a marine bacterium of the family Flavobacteriaceae isolated from a deep-sea brittle star.</title>
        <authorList>
            <person name="Romanenko L.A."/>
            <person name="Uchino M."/>
            <person name="Frolova G.M."/>
            <person name="Mikhailov V.V."/>
        </authorList>
    </citation>
    <scope>NUCLEOTIDE SEQUENCE [LARGE SCALE GENOMIC DNA]</scope>
    <source>
        <strain evidence="5 6">KMM 3046</strain>
    </source>
</reference>
<dbReference type="InterPro" id="IPR002110">
    <property type="entry name" value="Ankyrin_rpt"/>
</dbReference>
<feature type="repeat" description="ANK" evidence="3">
    <location>
        <begin position="301"/>
        <end position="333"/>
    </location>
</feature>
<keyword evidence="6" id="KW-1185">Reference proteome</keyword>
<gene>
    <name evidence="5" type="ORF">DZ858_10055</name>
</gene>
<accession>A0A3E1QE19</accession>
<name>A0A3E1QE19_9FLAO</name>
<dbReference type="RefSeq" id="WP_117159416.1">
    <property type="nucleotide sequence ID" value="NZ_QVID01000001.1"/>
</dbReference>
<dbReference type="EMBL" id="QVID01000001">
    <property type="protein sequence ID" value="RFN60357.1"/>
    <property type="molecule type" value="Genomic_DNA"/>
</dbReference>
<sequence>MSCLKKINLCLVLLVSTFASAQTNNSFLERSFWKTNPTIPAVEQKIKEGNDVTQLNSYGFDGVTYAILEDAPLATLKHMLTKEGNGVNKLTHDGRTYIFWAAYKNNIDLVKHLLQARARTDIRDDHSNTIALFAAGAGNTNAELYDILAQHGADLSNETTKNGANILLLAAPHVKDLSELDYFVSKGMSLQSTDTAGNGIFNYVAKTGNANLLDALIEKGVAYKELNKEKGNAMLFASQGTRGTTNGLEVYQYLESKGINPNVTTTEGVTPLHTLAYRSDDKAVLNYFIKKGVDVNQANEEGNTAFMNAASANNMEIVTLLAEKVTDINHTNKKGQSALSLAVANNTAEVVAYLLKNGADASVTDTNGNTLAYYVMDGYSSKEATDFNKKLTLLKQNNVSLTTLQEKDNSLYHLAVAKNNVDLLKLVVKMADKKQLQQKNADGLTPLHLAAMKAKNDTILKYLLSLGADKNVVTDFEETAYDLASENEQLEANNIDLNFLK</sequence>
<evidence type="ECO:0000256" key="4">
    <source>
        <dbReference type="SAM" id="SignalP"/>
    </source>
</evidence>
<evidence type="ECO:0000256" key="2">
    <source>
        <dbReference type="ARBA" id="ARBA00023043"/>
    </source>
</evidence>
<keyword evidence="4" id="KW-0732">Signal</keyword>
<dbReference type="PROSITE" id="PS50297">
    <property type="entry name" value="ANK_REP_REGION"/>
    <property type="match status" value="4"/>
</dbReference>
<dbReference type="SUPFAM" id="SSF48403">
    <property type="entry name" value="Ankyrin repeat"/>
    <property type="match status" value="2"/>
</dbReference>
<dbReference type="OrthoDB" id="2575953at2"/>
<feature type="chain" id="PRO_5017565772" evidence="4">
    <location>
        <begin position="22"/>
        <end position="501"/>
    </location>
</feature>
<dbReference type="Pfam" id="PF12796">
    <property type="entry name" value="Ank_2"/>
    <property type="match status" value="3"/>
</dbReference>
<feature type="repeat" description="ANK" evidence="3">
    <location>
        <begin position="93"/>
        <end position="125"/>
    </location>
</feature>
<proteinExistence type="predicted"/>
<evidence type="ECO:0000256" key="3">
    <source>
        <dbReference type="PROSITE-ProRule" id="PRU00023"/>
    </source>
</evidence>
<feature type="signal peptide" evidence="4">
    <location>
        <begin position="1"/>
        <end position="21"/>
    </location>
</feature>
<feature type="repeat" description="ANK" evidence="3">
    <location>
        <begin position="334"/>
        <end position="366"/>
    </location>
</feature>
<dbReference type="SMART" id="SM00248">
    <property type="entry name" value="ANK"/>
    <property type="match status" value="8"/>
</dbReference>
<evidence type="ECO:0000256" key="1">
    <source>
        <dbReference type="ARBA" id="ARBA00022737"/>
    </source>
</evidence>
<dbReference type="Gene3D" id="1.25.40.20">
    <property type="entry name" value="Ankyrin repeat-containing domain"/>
    <property type="match status" value="4"/>
</dbReference>
<dbReference type="PRINTS" id="PR01415">
    <property type="entry name" value="ANKYRIN"/>
</dbReference>
<dbReference type="InterPro" id="IPR036770">
    <property type="entry name" value="Ankyrin_rpt-contain_sf"/>
</dbReference>
<organism evidence="5 6">
    <name type="scientific">Marixanthomonas ophiurae</name>
    <dbReference type="NCBI Taxonomy" id="387659"/>
    <lineage>
        <taxon>Bacteria</taxon>
        <taxon>Pseudomonadati</taxon>
        <taxon>Bacteroidota</taxon>
        <taxon>Flavobacteriia</taxon>
        <taxon>Flavobacteriales</taxon>
        <taxon>Flavobacteriaceae</taxon>
        <taxon>Marixanthomonas</taxon>
    </lineage>
</organism>
<dbReference type="PROSITE" id="PS50088">
    <property type="entry name" value="ANK_REPEAT"/>
    <property type="match status" value="5"/>
</dbReference>
<dbReference type="PANTHER" id="PTHR24198">
    <property type="entry name" value="ANKYRIN REPEAT AND PROTEIN KINASE DOMAIN-CONTAINING PROTEIN"/>
    <property type="match status" value="1"/>
</dbReference>
<protein>
    <submittedName>
        <fullName evidence="5">Ankyrin repeat domain-containing protein</fullName>
    </submittedName>
</protein>
<feature type="repeat" description="ANK" evidence="3">
    <location>
        <begin position="442"/>
        <end position="475"/>
    </location>
</feature>
<feature type="repeat" description="ANK" evidence="3">
    <location>
        <begin position="267"/>
        <end position="300"/>
    </location>
</feature>
<evidence type="ECO:0000313" key="6">
    <source>
        <dbReference type="Proteomes" id="UP000261082"/>
    </source>
</evidence>
<dbReference type="PANTHER" id="PTHR24198:SF165">
    <property type="entry name" value="ANKYRIN REPEAT-CONTAINING PROTEIN-RELATED"/>
    <property type="match status" value="1"/>
</dbReference>
<comment type="caution">
    <text evidence="5">The sequence shown here is derived from an EMBL/GenBank/DDBJ whole genome shotgun (WGS) entry which is preliminary data.</text>
</comment>
<dbReference type="Proteomes" id="UP000261082">
    <property type="component" value="Unassembled WGS sequence"/>
</dbReference>